<dbReference type="RefSeq" id="WP_163567995.1">
    <property type="nucleotide sequence ID" value="NZ_BAAANY010000018.1"/>
</dbReference>
<dbReference type="Gene3D" id="2.160.10.10">
    <property type="entry name" value="Hexapeptide repeat proteins"/>
    <property type="match status" value="1"/>
</dbReference>
<dbReference type="EMBL" id="BAAANY010000018">
    <property type="protein sequence ID" value="GAA1690811.1"/>
    <property type="molecule type" value="Genomic_DNA"/>
</dbReference>
<evidence type="ECO:0008006" key="3">
    <source>
        <dbReference type="Google" id="ProtNLM"/>
    </source>
</evidence>
<dbReference type="Proteomes" id="UP001500618">
    <property type="component" value="Unassembled WGS sequence"/>
</dbReference>
<dbReference type="InterPro" id="IPR011004">
    <property type="entry name" value="Trimer_LpxA-like_sf"/>
</dbReference>
<name>A0ABN2HNK9_9ACTN</name>
<evidence type="ECO:0000313" key="1">
    <source>
        <dbReference type="EMBL" id="GAA1690811.1"/>
    </source>
</evidence>
<sequence>MGEQEDTLIRAPLRIEYGSLLWVGARTFINNEALIIDCAPVHIGSDVQIGPRVLRTVQTGGRTEGIPEPW</sequence>
<dbReference type="SUPFAM" id="SSF51161">
    <property type="entry name" value="Trimeric LpxA-like enzymes"/>
    <property type="match status" value="1"/>
</dbReference>
<evidence type="ECO:0000313" key="2">
    <source>
        <dbReference type="Proteomes" id="UP001500618"/>
    </source>
</evidence>
<accession>A0ABN2HNK9</accession>
<reference evidence="1 2" key="1">
    <citation type="journal article" date="2019" name="Int. J. Syst. Evol. Microbiol.">
        <title>The Global Catalogue of Microorganisms (GCM) 10K type strain sequencing project: providing services to taxonomists for standard genome sequencing and annotation.</title>
        <authorList>
            <consortium name="The Broad Institute Genomics Platform"/>
            <consortium name="The Broad Institute Genome Sequencing Center for Infectious Disease"/>
            <person name="Wu L."/>
            <person name="Ma J."/>
        </authorList>
    </citation>
    <scope>NUCLEOTIDE SEQUENCE [LARGE SCALE GENOMIC DNA]</scope>
    <source>
        <strain evidence="1 2">JCM 14718</strain>
    </source>
</reference>
<organism evidence="1 2">
    <name type="scientific">Fodinicola feengrottensis</name>
    <dbReference type="NCBI Taxonomy" id="435914"/>
    <lineage>
        <taxon>Bacteria</taxon>
        <taxon>Bacillati</taxon>
        <taxon>Actinomycetota</taxon>
        <taxon>Actinomycetes</taxon>
        <taxon>Mycobacteriales</taxon>
        <taxon>Fodinicola</taxon>
    </lineage>
</organism>
<keyword evidence="2" id="KW-1185">Reference proteome</keyword>
<protein>
    <recommendedName>
        <fullName evidence="3">Acyltransferase</fullName>
    </recommendedName>
</protein>
<proteinExistence type="predicted"/>
<gene>
    <name evidence="1" type="ORF">GCM10009765_45360</name>
</gene>
<comment type="caution">
    <text evidence="1">The sequence shown here is derived from an EMBL/GenBank/DDBJ whole genome shotgun (WGS) entry which is preliminary data.</text>
</comment>